<feature type="domain" description="Peptidase S11 D-alanyl-D-alanine carboxypeptidase A N-terminal" evidence="9">
    <location>
        <begin position="80"/>
        <end position="289"/>
    </location>
</feature>
<organism evidence="10 11">
    <name type="scientific">Homoserinibacter gongjuensis</name>
    <dbReference type="NCBI Taxonomy" id="1162968"/>
    <lineage>
        <taxon>Bacteria</taxon>
        <taxon>Bacillati</taxon>
        <taxon>Actinomycetota</taxon>
        <taxon>Actinomycetes</taxon>
        <taxon>Micrococcales</taxon>
        <taxon>Microbacteriaceae</taxon>
        <taxon>Homoserinibacter</taxon>
    </lineage>
</organism>
<keyword evidence="8" id="KW-1133">Transmembrane helix</keyword>
<evidence type="ECO:0000256" key="4">
    <source>
        <dbReference type="ARBA" id="ARBA00022960"/>
    </source>
</evidence>
<reference evidence="11" key="1">
    <citation type="journal article" date="2019" name="Int. J. Syst. Evol. Microbiol.">
        <title>The Global Catalogue of Microorganisms (GCM) 10K type strain sequencing project: providing services to taxonomists for standard genome sequencing and annotation.</title>
        <authorList>
            <consortium name="The Broad Institute Genomics Platform"/>
            <consortium name="The Broad Institute Genome Sequencing Center for Infectious Disease"/>
            <person name="Wu L."/>
            <person name="Ma J."/>
        </authorList>
    </citation>
    <scope>NUCLEOTIDE SEQUENCE [LARGE SCALE GENOMIC DNA]</scope>
    <source>
        <strain evidence="11">NBRC 108755</strain>
    </source>
</reference>
<keyword evidence="8" id="KW-0812">Transmembrane</keyword>
<sequence>MPLTRRQIYRRRRIVVFGGLFAVLAGIAYLPLTLFAPVTETAAALEVPSIQTPAAAETTLPSYGASAIAALGYDGLLAQAGTADAVPMASITKVVTALTVLDAHPISADDPGPAVTMSAADVASYRDYIARNGSVAPVSAGWTFSERELLEIMLIDSANNYAATLATWAFGSTDAYLAAAQAWLAKNQLDTITVVDTSGLDPRSTGTVGDIVRLGELALEHPVVAEIVGTKSVEIHDIGTVKNTNALIGHDGIDGIKTGTLDSFGANLLFSSSIQVGSETIELVGVVLGGPDHPTINAAIRDLIAQAQAGFHEVQLVAAGDVFASYTTPWGAETRAIAGESASVVVWGDTPIAVSATAGGIRLAEQGDTVGQAVFTAGQRTLTVPLVLSGDVDDPGPWWRLGHPEIIFGME</sequence>
<dbReference type="InterPro" id="IPR018044">
    <property type="entry name" value="Peptidase_S11"/>
</dbReference>
<dbReference type="InterPro" id="IPR001967">
    <property type="entry name" value="Peptidase_S11_N"/>
</dbReference>
<accession>A0ABQ6JZU2</accession>
<evidence type="ECO:0000256" key="8">
    <source>
        <dbReference type="SAM" id="Phobius"/>
    </source>
</evidence>
<comment type="caution">
    <text evidence="10">The sequence shown here is derived from an EMBL/GenBank/DDBJ whole genome shotgun (WGS) entry which is preliminary data.</text>
</comment>
<keyword evidence="4" id="KW-0133">Cell shape</keyword>
<feature type="transmembrane region" description="Helical" evidence="8">
    <location>
        <begin position="12"/>
        <end position="32"/>
    </location>
</feature>
<protein>
    <recommendedName>
        <fullName evidence="9">Peptidase S11 D-alanyl-D-alanine carboxypeptidase A N-terminal domain-containing protein</fullName>
    </recommendedName>
</protein>
<keyword evidence="6" id="KW-0961">Cell wall biogenesis/degradation</keyword>
<dbReference type="Proteomes" id="UP001157069">
    <property type="component" value="Unassembled WGS sequence"/>
</dbReference>
<evidence type="ECO:0000256" key="7">
    <source>
        <dbReference type="RuleBase" id="RU004016"/>
    </source>
</evidence>
<dbReference type="PRINTS" id="PR00725">
    <property type="entry name" value="DADACBPTASE1"/>
</dbReference>
<dbReference type="RefSeq" id="WP_284301394.1">
    <property type="nucleotide sequence ID" value="NZ_BSVA01000001.1"/>
</dbReference>
<dbReference type="EMBL" id="BSVA01000001">
    <property type="protein sequence ID" value="GMA92629.1"/>
    <property type="molecule type" value="Genomic_DNA"/>
</dbReference>
<dbReference type="SUPFAM" id="SSF56601">
    <property type="entry name" value="beta-lactamase/transpeptidase-like"/>
    <property type="match status" value="1"/>
</dbReference>
<name>A0ABQ6JZU2_9MICO</name>
<evidence type="ECO:0000256" key="1">
    <source>
        <dbReference type="ARBA" id="ARBA00007164"/>
    </source>
</evidence>
<keyword evidence="5" id="KW-0573">Peptidoglycan synthesis</keyword>
<comment type="similarity">
    <text evidence="1 7">Belongs to the peptidase S11 family.</text>
</comment>
<evidence type="ECO:0000313" key="10">
    <source>
        <dbReference type="EMBL" id="GMA92629.1"/>
    </source>
</evidence>
<evidence type="ECO:0000256" key="2">
    <source>
        <dbReference type="ARBA" id="ARBA00022729"/>
    </source>
</evidence>
<proteinExistence type="inferred from homology"/>
<dbReference type="Gene3D" id="3.40.710.10">
    <property type="entry name" value="DD-peptidase/beta-lactamase superfamily"/>
    <property type="match status" value="1"/>
</dbReference>
<keyword evidence="11" id="KW-1185">Reference proteome</keyword>
<keyword evidence="3" id="KW-0378">Hydrolase</keyword>
<keyword evidence="2" id="KW-0732">Signal</keyword>
<evidence type="ECO:0000256" key="3">
    <source>
        <dbReference type="ARBA" id="ARBA00022801"/>
    </source>
</evidence>
<dbReference type="Pfam" id="PF00768">
    <property type="entry name" value="Peptidase_S11"/>
    <property type="match status" value="1"/>
</dbReference>
<evidence type="ECO:0000256" key="5">
    <source>
        <dbReference type="ARBA" id="ARBA00022984"/>
    </source>
</evidence>
<evidence type="ECO:0000313" key="11">
    <source>
        <dbReference type="Proteomes" id="UP001157069"/>
    </source>
</evidence>
<keyword evidence="8" id="KW-0472">Membrane</keyword>
<dbReference type="InterPro" id="IPR012338">
    <property type="entry name" value="Beta-lactam/transpept-like"/>
</dbReference>
<gene>
    <name evidence="10" type="ORF">GCM10025869_31580</name>
</gene>
<evidence type="ECO:0000256" key="6">
    <source>
        <dbReference type="ARBA" id="ARBA00023316"/>
    </source>
</evidence>
<evidence type="ECO:0000259" key="9">
    <source>
        <dbReference type="Pfam" id="PF00768"/>
    </source>
</evidence>